<feature type="compositionally biased region" description="Polar residues" evidence="10">
    <location>
        <begin position="2525"/>
        <end position="2549"/>
    </location>
</feature>
<dbReference type="Gene3D" id="3.30.559.30">
    <property type="entry name" value="Nonribosomal peptide synthetase, condensation domain"/>
    <property type="match status" value="1"/>
</dbReference>
<dbReference type="CDD" id="cd19532">
    <property type="entry name" value="C_PKS-NRPS"/>
    <property type="match status" value="1"/>
</dbReference>
<dbReference type="Gene3D" id="3.40.47.10">
    <property type="match status" value="1"/>
</dbReference>
<dbReference type="GO" id="GO:0032259">
    <property type="term" value="P:methylation"/>
    <property type="evidence" value="ECO:0007669"/>
    <property type="project" value="UniProtKB-KW"/>
</dbReference>
<dbReference type="InterPro" id="IPR036291">
    <property type="entry name" value="NAD(P)-bd_dom_sf"/>
</dbReference>
<evidence type="ECO:0000256" key="4">
    <source>
        <dbReference type="ARBA" id="ARBA00022603"/>
    </source>
</evidence>
<dbReference type="Proteomes" id="UP000053732">
    <property type="component" value="Unassembled WGS sequence"/>
</dbReference>
<dbReference type="GO" id="GO:0009403">
    <property type="term" value="P:toxin biosynthetic process"/>
    <property type="evidence" value="ECO:0007669"/>
    <property type="project" value="UniProtKB-ARBA"/>
</dbReference>
<protein>
    <submittedName>
        <fullName evidence="14">Beta-ketoacyl synthase</fullName>
    </submittedName>
</protein>
<dbReference type="InterPro" id="IPR013120">
    <property type="entry name" value="FAR_NAD-bd"/>
</dbReference>
<dbReference type="InterPro" id="IPR042099">
    <property type="entry name" value="ANL_N_sf"/>
</dbReference>
<dbReference type="InterPro" id="IPR049552">
    <property type="entry name" value="PKS_DH_N"/>
</dbReference>
<name>A0A0G4PQ02_PENC3</name>
<dbReference type="Pfam" id="PF00550">
    <property type="entry name" value="PP-binding"/>
    <property type="match status" value="2"/>
</dbReference>
<feature type="domain" description="Ketosynthase family 3 (KS3)" evidence="12">
    <location>
        <begin position="59"/>
        <end position="495"/>
    </location>
</feature>
<evidence type="ECO:0000256" key="3">
    <source>
        <dbReference type="ARBA" id="ARBA00022598"/>
    </source>
</evidence>
<feature type="domain" description="PKS/mFAS DH" evidence="13">
    <location>
        <begin position="1004"/>
        <end position="1307"/>
    </location>
</feature>
<dbReference type="InterPro" id="IPR016036">
    <property type="entry name" value="Malonyl_transacylase_ACP-bd"/>
</dbReference>
<dbReference type="SMART" id="SM00826">
    <property type="entry name" value="PKS_DH"/>
    <property type="match status" value="1"/>
</dbReference>
<evidence type="ECO:0000259" key="11">
    <source>
        <dbReference type="PROSITE" id="PS50075"/>
    </source>
</evidence>
<dbReference type="PANTHER" id="PTHR43775:SF20">
    <property type="entry name" value="HYBRID PKS-NRPS SYNTHETASE APDA"/>
    <property type="match status" value="1"/>
</dbReference>
<dbReference type="CDD" id="cd05930">
    <property type="entry name" value="A_NRPS"/>
    <property type="match status" value="1"/>
</dbReference>
<dbReference type="InterPro" id="IPR016035">
    <property type="entry name" value="Acyl_Trfase/lysoPLipase"/>
</dbReference>
<dbReference type="GO" id="GO:0004312">
    <property type="term" value="F:fatty acid synthase activity"/>
    <property type="evidence" value="ECO:0007669"/>
    <property type="project" value="TreeGrafter"/>
</dbReference>
<dbReference type="Pfam" id="PF08242">
    <property type="entry name" value="Methyltransf_12"/>
    <property type="match status" value="1"/>
</dbReference>
<dbReference type="InterPro" id="IPR014031">
    <property type="entry name" value="Ketoacyl_synth_C"/>
</dbReference>
<dbReference type="InterPro" id="IPR013217">
    <property type="entry name" value="Methyltransf_12"/>
</dbReference>
<dbReference type="PROSITE" id="PS52019">
    <property type="entry name" value="PKS_MFAS_DH"/>
    <property type="match status" value="1"/>
</dbReference>
<gene>
    <name evidence="14" type="ORF">PCAMFM013_S026g000106</name>
</gene>
<dbReference type="InterPro" id="IPR006162">
    <property type="entry name" value="Ppantetheine_attach_site"/>
</dbReference>
<dbReference type="InterPro" id="IPR020845">
    <property type="entry name" value="AMP-binding_CS"/>
</dbReference>
<reference evidence="14 15" key="1">
    <citation type="journal article" date="2014" name="Nat. Commun.">
        <title>Multiple recent horizontal transfers of a large genomic region in cheese making fungi.</title>
        <authorList>
            <person name="Cheeseman K."/>
            <person name="Ropars J."/>
            <person name="Renault P."/>
            <person name="Dupont J."/>
            <person name="Gouzy J."/>
            <person name="Branca A."/>
            <person name="Abraham A.L."/>
            <person name="Ceppi M."/>
            <person name="Conseiller E."/>
            <person name="Debuchy R."/>
            <person name="Malagnac F."/>
            <person name="Goarin A."/>
            <person name="Silar P."/>
            <person name="Lacoste S."/>
            <person name="Sallet E."/>
            <person name="Bensimon A."/>
            <person name="Giraud T."/>
            <person name="Brygoo Y."/>
        </authorList>
    </citation>
    <scope>NUCLEOTIDE SEQUENCE [LARGE SCALE GENOMIC DNA]</scope>
    <source>
        <strain evidence="15">FM 013</strain>
    </source>
</reference>
<dbReference type="Pfam" id="PF16197">
    <property type="entry name" value="KAsynt_C_assoc"/>
    <property type="match status" value="1"/>
</dbReference>
<feature type="region of interest" description="C-terminal hotdog fold" evidence="9">
    <location>
        <begin position="1156"/>
        <end position="1307"/>
    </location>
</feature>
<dbReference type="CDD" id="cd02440">
    <property type="entry name" value="AdoMet_MTases"/>
    <property type="match status" value="1"/>
</dbReference>
<dbReference type="GO" id="GO:1901336">
    <property type="term" value="P:lactone biosynthetic process"/>
    <property type="evidence" value="ECO:0007669"/>
    <property type="project" value="UniProtKB-ARBA"/>
</dbReference>
<dbReference type="InterPro" id="IPR050091">
    <property type="entry name" value="PKS_NRPS_Biosynth_Enz"/>
</dbReference>
<dbReference type="Pfam" id="PF08659">
    <property type="entry name" value="KR"/>
    <property type="match status" value="1"/>
</dbReference>
<sequence length="3990" mass="437289">MQPYHTLGWLQILQKLKSSFTSRHIVPRSILSFVYFHTQFFVTVLRGMISSTTKTASMKEPIAIVGTACRFPGSASSPAKLWELLRNPTDVRSDFDVGKLNLSSFYHPNGDHHGSTNVANKSYLLDDDYGNFDASFFNINPAEADGMDPQQRILLETTYEAFERAGYTLEQMQGSSTAVFVGVMTSDFHDIQTRDLDTIGRWHATGTAPSILANRISYCFNLKGPSMSINTACSSSLVALHQAVQCIRNGESNTAIVGGVNLILDPDTYIGESKLHMLSPTSTCQMWDQNADGYARGEGCAAVVLKSLSQALADGDEIEAIIRETLVNSDGRSPGITMPDAEAQATLIKQTYTNSGLDPVNDRCQYFECHGTGTLAGDPVEAEAIQKAFFPDNTTTGKDGEGKLFVGSIKTVVGHLEGCAGLAGLLKAVACIRNQTITANLHFNKLNPNIEPFYDRLEIPTKSLPWPAVAPGSPLRASVNSFGFGGTNAHAIVESYSAPSPSSRRTLCEEKIARESATSGPFVFSAQSKSSLLGNLKSVASYIKLNPSVNLNDLAWVLSTKRSSFPLKQSFTADSHGELLEAMEKAVTEQECSSYSEPGTSSRRNQSEPCRILGVFTGQGAQWAAMGRSLILSSPTFHDSINRCERGLAALSDGPSWSLKEELMADVASSRLSEAELSQPLTTAIEIAVCDLLSAAGVHLDVVVGHSSGEIAAAYAAGVISAEDAIKIAYYRGLHVKVPRASGGDPVGGMMAIGITFEDAVAFCTQKAFFGRLVVAASNAPASVTLSGDYDAINEAKRHFDQKKIFARILKVEVAYHSHHMNPYADAYLESLKACNIHVQPPKIDCTWVSSVQESVGFLNGDLSALSSQYWVDNMLKPVRFSHAIEQCLLNEGKFSLCIEVGPHPALKSPVLQNLDLVLVQKVPYLSFLQRGLDDMKAASLAVGFIWQHFGPQCVNLDRYYRACNHKAPRMVKDLPTYSWDHSRSHWRESRISRRYRLTDPRPHPLLGRRAPNDSENNMRWRNILHLNEIPWLQGNRNMGKVVFPAAGYVSLALETAAAFAAERPLALVEIQDLKIVKSITLEEGSTGTECITTLSTPHPGAENASQARLVANFACEICTADSTTLERLCTARVILHFGVSNVDELPARQSRRQNLTPVDPANFYELFQSVGLEYTGLFRALDSMSRKLNHAKASASWTEGTLSSDYLFHPAALEVAFQSIMGAFSSPFSNTIRTPFIPMEISRVFVNPTHSRYPVREDVKFDIDTSVTESKASLIKGNVSLFHPDGHTIVQVEGLGFMSMQEPSPLNDRNIFSHIVWEGDPSLGSIQINQNGPDTDEEQAVEAMERTALFYFQRMLCEIDPHEVPDFLSPHQLFYTEVKRVVDAVKDHRHPVLKNEWLDDSEESISGISQKIVGKTEFDLISHIGPLLPAILRHEIDAMEVLNKYPLENLCLDGVIFAPMHKSICDVIKRIVHKHPRMNILEIGAGTGIVTNKVLKAVGDAYSSYCLTDMSSELVEKAAETISDISHRISFQVMEIDTDVIDQGFEAGAYDLVIMANVLHAAHTSSKALQHIRSLLKPGGYLIFIDRADQMATPLSVMGLIPEWWEGYDQGRPVSPVEWDKVLRLNGFSGVNGISQNVGSSDKQCFYLIVSQAVDDCMMMLREPAILMSPVPVTEELVIIGGTTLSVSRLVHSLKNLLRSPGTAIKIIDDIESLDTSLLSEDTSVISATELDTPFFSGKNTQHRLQALQAVFRKSKCVLWLTAGRLSDPSQSNMTVSVGRSIKSETPDVNLQFLDVAEVSASLHSTVVEVFLRLSWSRLSWLAEKDRLWVNELEIHFDGDSIRIPRLVKDHERNERYNAGRRQVFQKVDINQHPVEIKVCPTGRLCLQSSQTPKEAGVSLHVKARLSIPLFKDISKPFFLWLGTTQDKCTAIGFCNNATSAIEANPSETCVISTDHVTPELFQATASYILANLIATATHHEGSILIYSASELLVTAIKTSHPWPRRRTYFVTSSFNKSAAGTISIHPRTSRQDVEDVLPKDVSCFFDLSTSEDDNLRTILVKLYENVRQDIFDLCRQSENRREMITNSHGDAKGNLHNLPLGSTNILGLGQLDGSPDSTYSYTTMIDWAHSSPLSVHIQPLDPSALFSASKTYCMVDMTTSPVSSLLSWMARNGARNFALISRNTQISHALLEEISALGAAVKVMKADFFSRDSVLEVCKTVSRTMPPVAGVCYALTGLSLNPSEDKGVDDSSIPLAAAVQGVAYLNDFFSQPTLDFFIVLSTLGTVMGTSRWSNLPADSLSISGLVQQRRKKGLAASMIYMGMVVDLGYMARQSKQDMQRMVKLGYAPLSEPDIHHSFAEAIVSSSCDSGGSPEIVLGLQQLKNSAGDPNIPSWCSDPFLSHFVTEDTAPDEQQQQNLSPKSSVIEQLDNSKSKDHAFHLLEQRLSTKFESMLHLSPNTLDTHKPLIDLGFDSLLAVETGDWFFHELGFHIPASNILESTAFELCDSAVTHLLDSTVQDSVAQQPAGSAKSSNSQTSGSKLGLSSSDETTHSELGDSETSTSVSNTVPVTSAKLSSPPISQKYQRVEGMSPYQSLIWLGGSYMKDPSQYNVVISYQVKGNFQLAKFERALAQTVSWHEMLRTAFFADPVRGQLLQAVMNEPLPFFRHIETLDTATVSREFENAASLDWRLEEGETFQVTVVSVGSEQHTVIFAYHHIIMDGVSWSVFLRDLKSFYELGTPPTSAVQYIDYSVIQNRAIRDGTFTQELDYWKRELSPLPEVMPLLPFAKIKQRVATDDYTAHTTRREIGKNTVDNIKKTSVGLRGTSFHFFLATLNVLFARLLNVESICIGMGDANRKQRRFANTIGYFVNVVPVQVAVAQEDTFANVYQKTSKKALLALSNSSVPSSVIVDTLKIQRASSHTPIFQVGMNYRVGEITKMSVADFELDYDQSAMGNPPYDISFHITPTESGTCILEVTCRDYLYTREAAESILDMYADLIDSFSSNTLLPARIPISPSPTVDETKLSIRRGPRLDNGWPTTLSKRFQNILEAFGSRVAIVEESGEFTYAQLGAHTNRIANVLLEEGISRGDVVGILCQPSLAAVSSMLAVLVVGAVHLPLDLSIPAARHTVMIKDSGTSIILCSSSTRERALTLGAAVVLNVEEVAGYSHTSVQDRSSGTAPSVLLYTSGSTGKPKGVLLPQIGFINYLAAKEKELSLDSRVVVLQQSSIGFDMGLAQTLNAVMNGGKLVIVPQTARGDPIEIAKSIRKHKVTFTLATPSEYLAILQHARDHMKGYSLWKYACLGGEPFTDRLKLEFAQLGTNCPIVQDSYGLTEVSACTTFETMTVSHVETARSVGKAIANTSLYVLDKDHNPVDIGVPGEVCVGGIGIALGYLDEEQTKLKFHDDPFATPDDIARSWTRMYCTGDKGRLLEDGSLINMGRMNGNTEIKLRGLRIDLEDVASTLVTSASGLLSSAVVCTKGEGDSKILVAYVALVPGQTASEADLQLLASSLPLPQYMCPARIVCLESLPRNANGKIDRQAIESQPFESAIPKPLPLPSSRLTLGEGELKLLWQGILPNNPQVQPDTDFFMVGGNSLLLVKLQSAIRTSIGVSISIRELYGASTLSSMAIKITTEKAKYPSKSVNWFEETLIPEELLNSAKTAPVPRQSPSTGCEILLTGSTGFLGSVLVQALMENSLVSKVHCIAVEKGHEDAITGSDKVVVHYGSLLDSALGLSTAEHTMLLSCIDVVIHAGSNGHCLNFYNSLRTPNLHSTHFLARFCHQAQIPLHYISSPRVILLTGNAALGSVSVSSHPPPADGSEGLTATKWASEAFLERYAEHTGLSVCIHRPCTPIGDNAPHQDALNSMLRYSDIMGATPQMTNMDGYLDFQKVEIIADEIATQVMDGIRNPLSSVVFRHHSSHDMVSVKSFREYMERVHSRPFGELSLRDWSTRALELGIEPLIPSFLEAVAENTETMFFPYLGSQHGE</sequence>
<dbReference type="STRING" id="1429867.A0A0G4PQ02"/>
<dbReference type="PROSITE" id="PS00012">
    <property type="entry name" value="PHOSPHOPANTETHEINE"/>
    <property type="match status" value="1"/>
</dbReference>
<dbReference type="InterPro" id="IPR014043">
    <property type="entry name" value="Acyl_transferase_dom"/>
</dbReference>
<dbReference type="SUPFAM" id="SSF52777">
    <property type="entry name" value="CoA-dependent acyltransferases"/>
    <property type="match status" value="2"/>
</dbReference>
<feature type="domain" description="Carrier" evidence="11">
    <location>
        <begin position="3562"/>
        <end position="3638"/>
    </location>
</feature>
<comment type="caution">
    <text evidence="9">Lacks conserved residue(s) required for the propagation of feature annotation.</text>
</comment>
<dbReference type="Pfam" id="PF00698">
    <property type="entry name" value="Acyl_transf_1"/>
    <property type="match status" value="1"/>
</dbReference>
<dbReference type="Pfam" id="PF07993">
    <property type="entry name" value="NAD_binding_4"/>
    <property type="match status" value="1"/>
</dbReference>
<dbReference type="InterPro" id="IPR049900">
    <property type="entry name" value="PKS_mFAS_DH"/>
</dbReference>
<dbReference type="SMART" id="SM00827">
    <property type="entry name" value="PKS_AT"/>
    <property type="match status" value="1"/>
</dbReference>
<dbReference type="Pfam" id="PF00668">
    <property type="entry name" value="Condensation"/>
    <property type="match status" value="1"/>
</dbReference>
<feature type="region of interest" description="Disordered" evidence="10">
    <location>
        <begin position="2525"/>
        <end position="2577"/>
    </location>
</feature>
<dbReference type="Gene3D" id="3.40.50.12780">
    <property type="entry name" value="N-terminal domain of ligase-like"/>
    <property type="match status" value="1"/>
</dbReference>
<dbReference type="PANTHER" id="PTHR43775">
    <property type="entry name" value="FATTY ACID SYNTHASE"/>
    <property type="match status" value="1"/>
</dbReference>
<evidence type="ECO:0000256" key="5">
    <source>
        <dbReference type="ARBA" id="ARBA00022679"/>
    </source>
</evidence>
<dbReference type="InterPro" id="IPR016039">
    <property type="entry name" value="Thiolase-like"/>
</dbReference>
<dbReference type="PROSITE" id="PS00606">
    <property type="entry name" value="KS3_1"/>
    <property type="match status" value="1"/>
</dbReference>
<dbReference type="InterPro" id="IPR009081">
    <property type="entry name" value="PP-bd_ACP"/>
</dbReference>
<dbReference type="InterPro" id="IPR000873">
    <property type="entry name" value="AMP-dep_synth/lig_dom"/>
</dbReference>
<evidence type="ECO:0000256" key="10">
    <source>
        <dbReference type="SAM" id="MobiDB-lite"/>
    </source>
</evidence>
<dbReference type="GO" id="GO:0004315">
    <property type="term" value="F:3-oxoacyl-[acyl-carrier-protein] synthase activity"/>
    <property type="evidence" value="ECO:0007669"/>
    <property type="project" value="InterPro"/>
</dbReference>
<evidence type="ECO:0000259" key="13">
    <source>
        <dbReference type="PROSITE" id="PS52019"/>
    </source>
</evidence>
<evidence type="ECO:0000256" key="8">
    <source>
        <dbReference type="ARBA" id="ARBA00029443"/>
    </source>
</evidence>
<dbReference type="Gene3D" id="3.40.366.10">
    <property type="entry name" value="Malonyl-Coenzyme A Acyl Carrier Protein, domain 2"/>
    <property type="match status" value="1"/>
</dbReference>
<evidence type="ECO:0000256" key="9">
    <source>
        <dbReference type="PROSITE-ProRule" id="PRU01363"/>
    </source>
</evidence>
<organism evidence="14 15">
    <name type="scientific">Penicillium camemberti (strain FM 013)</name>
    <dbReference type="NCBI Taxonomy" id="1429867"/>
    <lineage>
        <taxon>Eukaryota</taxon>
        <taxon>Fungi</taxon>
        <taxon>Dikarya</taxon>
        <taxon>Ascomycota</taxon>
        <taxon>Pezizomycotina</taxon>
        <taxon>Eurotiomycetes</taxon>
        <taxon>Eurotiomycetidae</taxon>
        <taxon>Eurotiales</taxon>
        <taxon>Aspergillaceae</taxon>
        <taxon>Penicillium</taxon>
    </lineage>
</organism>
<dbReference type="InterPro" id="IPR013968">
    <property type="entry name" value="PKS_KR"/>
</dbReference>
<evidence type="ECO:0000256" key="6">
    <source>
        <dbReference type="ARBA" id="ARBA00022737"/>
    </source>
</evidence>
<dbReference type="SUPFAM" id="SSF56801">
    <property type="entry name" value="Acetyl-CoA synthetase-like"/>
    <property type="match status" value="1"/>
</dbReference>
<evidence type="ECO:0000256" key="7">
    <source>
        <dbReference type="ARBA" id="ARBA00023268"/>
    </source>
</evidence>
<dbReference type="InterPro" id="IPR014030">
    <property type="entry name" value="Ketoacyl_synth_N"/>
</dbReference>
<dbReference type="Pfam" id="PF00109">
    <property type="entry name" value="ketoacyl-synt"/>
    <property type="match status" value="1"/>
</dbReference>
<dbReference type="PROSITE" id="PS00455">
    <property type="entry name" value="AMP_BINDING"/>
    <property type="match status" value="1"/>
</dbReference>
<dbReference type="Gene3D" id="3.30.300.30">
    <property type="match status" value="1"/>
</dbReference>
<dbReference type="SUPFAM" id="SSF51735">
    <property type="entry name" value="NAD(P)-binding Rossmann-fold domains"/>
    <property type="match status" value="2"/>
</dbReference>
<dbReference type="InterPro" id="IPR023213">
    <property type="entry name" value="CAT-like_dom_sf"/>
</dbReference>
<dbReference type="GO" id="GO:0016874">
    <property type="term" value="F:ligase activity"/>
    <property type="evidence" value="ECO:0007669"/>
    <property type="project" value="UniProtKB-KW"/>
</dbReference>
<dbReference type="InterPro" id="IPR049551">
    <property type="entry name" value="PKS_DH_C"/>
</dbReference>
<dbReference type="InterPro" id="IPR020841">
    <property type="entry name" value="PKS_Beta-ketoAc_synthase_dom"/>
</dbReference>
<dbReference type="Gene3D" id="3.40.50.720">
    <property type="entry name" value="NAD(P)-binding Rossmann-like Domain"/>
    <property type="match status" value="2"/>
</dbReference>
<evidence type="ECO:0000256" key="2">
    <source>
        <dbReference type="ARBA" id="ARBA00022553"/>
    </source>
</evidence>
<dbReference type="SUPFAM" id="SSF53335">
    <property type="entry name" value="S-adenosyl-L-methionine-dependent methyltransferases"/>
    <property type="match status" value="1"/>
</dbReference>
<evidence type="ECO:0000313" key="14">
    <source>
        <dbReference type="EMBL" id="CRL28241.1"/>
    </source>
</evidence>
<dbReference type="GO" id="GO:0006633">
    <property type="term" value="P:fatty acid biosynthetic process"/>
    <property type="evidence" value="ECO:0007669"/>
    <property type="project" value="InterPro"/>
</dbReference>
<keyword evidence="7" id="KW-0511">Multifunctional enzyme</keyword>
<keyword evidence="6" id="KW-0677">Repeat</keyword>
<dbReference type="InterPro" id="IPR001227">
    <property type="entry name" value="Ac_transferase_dom_sf"/>
</dbReference>
<dbReference type="Pfam" id="PF14765">
    <property type="entry name" value="PS-DH"/>
    <property type="match status" value="1"/>
</dbReference>
<dbReference type="PROSITE" id="PS50075">
    <property type="entry name" value="CARRIER"/>
    <property type="match status" value="1"/>
</dbReference>
<dbReference type="SMART" id="SM00825">
    <property type="entry name" value="PKS_KS"/>
    <property type="match status" value="1"/>
</dbReference>
<feature type="region of interest" description="N-terminal hotdog fold" evidence="9">
    <location>
        <begin position="1004"/>
        <end position="1141"/>
    </location>
</feature>
<dbReference type="InterPro" id="IPR036736">
    <property type="entry name" value="ACP-like_sf"/>
</dbReference>
<dbReference type="InterPro" id="IPR020807">
    <property type="entry name" value="PKS_DH"/>
</dbReference>
<dbReference type="PROSITE" id="PS52004">
    <property type="entry name" value="KS3_2"/>
    <property type="match status" value="1"/>
</dbReference>
<evidence type="ECO:0000313" key="15">
    <source>
        <dbReference type="Proteomes" id="UP000053732"/>
    </source>
</evidence>
<comment type="similarity">
    <text evidence="8">In the C-terminal section; belongs to the NRP synthetase family.</text>
</comment>
<dbReference type="EMBL" id="HG793159">
    <property type="protein sequence ID" value="CRL28241.1"/>
    <property type="molecule type" value="Genomic_DNA"/>
</dbReference>
<keyword evidence="3" id="KW-0436">Ligase</keyword>
<dbReference type="SMART" id="SM00822">
    <property type="entry name" value="PKS_KR"/>
    <property type="match status" value="1"/>
</dbReference>
<dbReference type="Gene3D" id="3.30.559.10">
    <property type="entry name" value="Chloramphenicol acetyltransferase-like domain"/>
    <property type="match status" value="1"/>
</dbReference>
<dbReference type="InterPro" id="IPR057326">
    <property type="entry name" value="KR_dom"/>
</dbReference>
<keyword evidence="5" id="KW-0808">Transferase</keyword>
<dbReference type="InterPro" id="IPR018201">
    <property type="entry name" value="Ketoacyl_synth_AS"/>
</dbReference>
<keyword evidence="1" id="KW-0596">Phosphopantetheine</keyword>
<keyword evidence="2" id="KW-0597">Phosphoprotein</keyword>
<evidence type="ECO:0000259" key="12">
    <source>
        <dbReference type="PROSITE" id="PS52004"/>
    </source>
</evidence>
<dbReference type="SUPFAM" id="SSF55048">
    <property type="entry name" value="Probable ACP-binding domain of malonyl-CoA ACP transacylase"/>
    <property type="match status" value="1"/>
</dbReference>
<dbReference type="GO" id="GO:0008168">
    <property type="term" value="F:methyltransferase activity"/>
    <property type="evidence" value="ECO:0007669"/>
    <property type="project" value="UniProtKB-KW"/>
</dbReference>
<dbReference type="Pfam" id="PF02801">
    <property type="entry name" value="Ketoacyl-synt_C"/>
    <property type="match status" value="1"/>
</dbReference>
<dbReference type="FunFam" id="3.40.47.10:FF:000019">
    <property type="entry name" value="Polyketide synthase type I"/>
    <property type="match status" value="1"/>
</dbReference>
<dbReference type="InterPro" id="IPR042104">
    <property type="entry name" value="PKS_dehydratase_sf"/>
</dbReference>
<keyword evidence="15" id="KW-1185">Reference proteome</keyword>
<dbReference type="SUPFAM" id="SSF52151">
    <property type="entry name" value="FabD/lysophospholipase-like"/>
    <property type="match status" value="1"/>
</dbReference>
<dbReference type="Pfam" id="PF00501">
    <property type="entry name" value="AMP-binding"/>
    <property type="match status" value="1"/>
</dbReference>
<dbReference type="Gene3D" id="3.40.50.150">
    <property type="entry name" value="Vaccinia Virus protein VP39"/>
    <property type="match status" value="1"/>
</dbReference>
<dbReference type="InterPro" id="IPR032821">
    <property type="entry name" value="PKS_assoc"/>
</dbReference>
<dbReference type="InterPro" id="IPR029063">
    <property type="entry name" value="SAM-dependent_MTases_sf"/>
</dbReference>
<proteinExistence type="inferred from homology"/>
<dbReference type="SUPFAM" id="SSF47336">
    <property type="entry name" value="ACP-like"/>
    <property type="match status" value="2"/>
</dbReference>
<accession>A0A0G4PQ02</accession>
<keyword evidence="4" id="KW-0489">Methyltransferase</keyword>
<dbReference type="Pfam" id="PF21089">
    <property type="entry name" value="PKS_DH_N"/>
    <property type="match status" value="1"/>
</dbReference>
<dbReference type="InterPro" id="IPR045851">
    <property type="entry name" value="AMP-bd_C_sf"/>
</dbReference>
<dbReference type="InterPro" id="IPR001242">
    <property type="entry name" value="Condensation_dom"/>
</dbReference>
<dbReference type="SUPFAM" id="SSF53901">
    <property type="entry name" value="Thiolase-like"/>
    <property type="match status" value="1"/>
</dbReference>
<feature type="compositionally biased region" description="Low complexity" evidence="10">
    <location>
        <begin position="2561"/>
        <end position="2573"/>
    </location>
</feature>
<dbReference type="Gene3D" id="3.10.129.110">
    <property type="entry name" value="Polyketide synthase dehydratase"/>
    <property type="match status" value="1"/>
</dbReference>
<dbReference type="Gene3D" id="1.10.1200.10">
    <property type="entry name" value="ACP-like"/>
    <property type="match status" value="2"/>
</dbReference>
<dbReference type="CDD" id="cd00833">
    <property type="entry name" value="PKS"/>
    <property type="match status" value="1"/>
</dbReference>
<evidence type="ECO:0000256" key="1">
    <source>
        <dbReference type="ARBA" id="ARBA00022450"/>
    </source>
</evidence>